<sequence length="144" mass="15802">MTKNKHMSLHDRIIINNGLSFKAIARTIGKNCSTVSKEVRKTLFIVMSPLLAESLITAFTVFHANSIISVLPVTYPDPRFATLASSAAVNVTILSKMSVLVSLNLPMSATVAQIKTNVLFPKSYILPLRLIKAIKPDLLIPEKK</sequence>
<keyword evidence="1" id="KW-0812">Transmembrane</keyword>
<dbReference type="Proteomes" id="UP000886724">
    <property type="component" value="Unassembled WGS sequence"/>
</dbReference>
<organism evidence="3 4">
    <name type="scientific">Candidatus Erysipelatoclostridium merdavium</name>
    <dbReference type="NCBI Taxonomy" id="2838566"/>
    <lineage>
        <taxon>Bacteria</taxon>
        <taxon>Bacillati</taxon>
        <taxon>Bacillota</taxon>
        <taxon>Erysipelotrichia</taxon>
        <taxon>Erysipelotrichales</taxon>
        <taxon>Erysipelotrichales incertae sedis</taxon>
    </lineage>
</organism>
<evidence type="ECO:0000313" key="4">
    <source>
        <dbReference type="Proteomes" id="UP000886724"/>
    </source>
</evidence>
<dbReference type="Pfam" id="PF13936">
    <property type="entry name" value="HTH_38"/>
    <property type="match status" value="1"/>
</dbReference>
<dbReference type="InterPro" id="IPR025246">
    <property type="entry name" value="IS30-like_HTH"/>
</dbReference>
<keyword evidence="1" id="KW-1133">Transmembrane helix</keyword>
<protein>
    <submittedName>
        <fullName evidence="3">Helix-turn-helix domain-containing protein</fullName>
    </submittedName>
</protein>
<name>A0A9D1XP41_9FIRM</name>
<feature type="transmembrane region" description="Helical" evidence="1">
    <location>
        <begin position="80"/>
        <end position="105"/>
    </location>
</feature>
<dbReference type="EMBL" id="DXET01000285">
    <property type="protein sequence ID" value="HIX82771.1"/>
    <property type="molecule type" value="Genomic_DNA"/>
</dbReference>
<reference evidence="3" key="2">
    <citation type="submission" date="2021-04" db="EMBL/GenBank/DDBJ databases">
        <authorList>
            <person name="Gilroy R."/>
        </authorList>
    </citation>
    <scope>NUCLEOTIDE SEQUENCE</scope>
    <source>
        <strain evidence="3">ChiGjej1B1-14440</strain>
    </source>
</reference>
<evidence type="ECO:0000259" key="2">
    <source>
        <dbReference type="Pfam" id="PF13936"/>
    </source>
</evidence>
<proteinExistence type="predicted"/>
<evidence type="ECO:0000313" key="3">
    <source>
        <dbReference type="EMBL" id="HIX82771.1"/>
    </source>
</evidence>
<reference evidence="3" key="1">
    <citation type="journal article" date="2021" name="PeerJ">
        <title>Extensive microbial diversity within the chicken gut microbiome revealed by metagenomics and culture.</title>
        <authorList>
            <person name="Gilroy R."/>
            <person name="Ravi A."/>
            <person name="Getino M."/>
            <person name="Pursley I."/>
            <person name="Horton D.L."/>
            <person name="Alikhan N.F."/>
            <person name="Baker D."/>
            <person name="Gharbi K."/>
            <person name="Hall N."/>
            <person name="Watson M."/>
            <person name="Adriaenssens E.M."/>
            <person name="Foster-Nyarko E."/>
            <person name="Jarju S."/>
            <person name="Secka A."/>
            <person name="Antonio M."/>
            <person name="Oren A."/>
            <person name="Chaudhuri R.R."/>
            <person name="La Ragione R."/>
            <person name="Hildebrand F."/>
            <person name="Pallen M.J."/>
        </authorList>
    </citation>
    <scope>NUCLEOTIDE SEQUENCE</scope>
    <source>
        <strain evidence="3">ChiGjej1B1-14440</strain>
    </source>
</reference>
<accession>A0A9D1XP41</accession>
<comment type="caution">
    <text evidence="3">The sequence shown here is derived from an EMBL/GenBank/DDBJ whole genome shotgun (WGS) entry which is preliminary data.</text>
</comment>
<dbReference type="AlphaFoldDB" id="A0A9D1XP41"/>
<gene>
    <name evidence="3" type="ORF">H9980_12510</name>
</gene>
<evidence type="ECO:0000256" key="1">
    <source>
        <dbReference type="SAM" id="Phobius"/>
    </source>
</evidence>
<keyword evidence="1" id="KW-0472">Membrane</keyword>
<feature type="transmembrane region" description="Helical" evidence="1">
    <location>
        <begin position="43"/>
        <end position="68"/>
    </location>
</feature>
<feature type="domain" description="Transposase IS30-like HTH" evidence="2">
    <location>
        <begin position="3"/>
        <end position="41"/>
    </location>
</feature>